<sequence>MKRYILGRVIRSFFSIFAVVTIALVLVYTLTPRDNIFTTDTTYQKLKSADDKIKYKYNTWESLGYLRFEEQKDLCANTSDYDACMVTGSDLLKEQVKKYESDGYTIQTYSDGKYYAYKDYSVPELVINWFSKLIEVDHPWRMYDGHNENMERKVYIENDYNGLPAIKCAGCEHKYLVYMDGSFPFIHQNIVGLNFGISYPTFSGVDVTAVITQTQGNAKSQEVTFETGKTSSSAVNLHSCTYKYSELLDNIDKGKFNDNYANCSSNLQDPSMITTSAIQGLIALLITYLFGIPAGMVMAANKGKWQDKLGTVYINIMSAVPSLAFIYFVRSIGMQLGLPDKFPVYGAHDVRSYIMPILILGLLSTGGQMLWIRRYMVDQSSSDYVKFARAKGLSNSEIFRTHILRNAIIPFVNGFPSAVILTISGAVITETVFAIPGMGKMLPDSIKAYNNPMVIGLTFIFTAVSIFALLLGDLLVTVVDPRIQLQAKGDSR</sequence>
<dbReference type="AlphaFoldDB" id="A0A412PFV6"/>
<accession>A0A412PFV6</accession>
<evidence type="ECO:0000256" key="2">
    <source>
        <dbReference type="ARBA" id="ARBA00022448"/>
    </source>
</evidence>
<comment type="subcellular location">
    <subcellularLocation>
        <location evidence="1 7">Cell membrane</location>
        <topology evidence="1 7">Multi-pass membrane protein</topology>
    </subcellularLocation>
</comment>
<dbReference type="PROSITE" id="PS50928">
    <property type="entry name" value="ABC_TM1"/>
    <property type="match status" value="1"/>
</dbReference>
<feature type="transmembrane region" description="Helical" evidence="7">
    <location>
        <begin position="12"/>
        <end position="31"/>
    </location>
</feature>
<dbReference type="CDD" id="cd06261">
    <property type="entry name" value="TM_PBP2"/>
    <property type="match status" value="1"/>
</dbReference>
<dbReference type="GO" id="GO:0005886">
    <property type="term" value="C:plasma membrane"/>
    <property type="evidence" value="ECO:0007669"/>
    <property type="project" value="UniProtKB-SubCell"/>
</dbReference>
<feature type="transmembrane region" description="Helical" evidence="7">
    <location>
        <begin position="353"/>
        <end position="372"/>
    </location>
</feature>
<comment type="similarity">
    <text evidence="7">Belongs to the binding-protein-dependent transport system permease family.</text>
</comment>
<reference evidence="9 10" key="1">
    <citation type="submission" date="2018-08" db="EMBL/GenBank/DDBJ databases">
        <title>A genome reference for cultivated species of the human gut microbiota.</title>
        <authorList>
            <person name="Zou Y."/>
            <person name="Xue W."/>
            <person name="Luo G."/>
        </authorList>
    </citation>
    <scope>NUCLEOTIDE SEQUENCE [LARGE SCALE GENOMIC DNA]</scope>
    <source>
        <strain evidence="9 10">AF18-46</strain>
    </source>
</reference>
<evidence type="ECO:0000256" key="4">
    <source>
        <dbReference type="ARBA" id="ARBA00022692"/>
    </source>
</evidence>
<gene>
    <name evidence="9" type="ORF">DWX20_06710</name>
</gene>
<protein>
    <submittedName>
        <fullName evidence="9">ABC transporter permease</fullName>
    </submittedName>
</protein>
<feature type="transmembrane region" description="Helical" evidence="7">
    <location>
        <begin position="455"/>
        <end position="479"/>
    </location>
</feature>
<dbReference type="PANTHER" id="PTHR30465">
    <property type="entry name" value="INNER MEMBRANE ABC TRANSPORTER"/>
    <property type="match status" value="1"/>
</dbReference>
<keyword evidence="3" id="KW-1003">Cell membrane</keyword>
<keyword evidence="2 7" id="KW-0813">Transport</keyword>
<proteinExistence type="inferred from homology"/>
<evidence type="ECO:0000256" key="1">
    <source>
        <dbReference type="ARBA" id="ARBA00004651"/>
    </source>
</evidence>
<evidence type="ECO:0000256" key="5">
    <source>
        <dbReference type="ARBA" id="ARBA00022989"/>
    </source>
</evidence>
<dbReference type="EMBL" id="QRWX01000002">
    <property type="protein sequence ID" value="RGT56477.1"/>
    <property type="molecule type" value="Genomic_DNA"/>
</dbReference>
<dbReference type="Pfam" id="PF00528">
    <property type="entry name" value="BPD_transp_1"/>
    <property type="match status" value="1"/>
</dbReference>
<dbReference type="InterPro" id="IPR000515">
    <property type="entry name" value="MetI-like"/>
</dbReference>
<dbReference type="Gene3D" id="1.10.3720.10">
    <property type="entry name" value="MetI-like"/>
    <property type="match status" value="1"/>
</dbReference>
<comment type="caution">
    <text evidence="9">The sequence shown here is derived from an EMBL/GenBank/DDBJ whole genome shotgun (WGS) entry which is preliminary data.</text>
</comment>
<feature type="domain" description="ABC transmembrane type-1" evidence="8">
    <location>
        <begin position="273"/>
        <end position="472"/>
    </location>
</feature>
<feature type="transmembrane region" description="Helical" evidence="7">
    <location>
        <begin position="408"/>
        <end position="435"/>
    </location>
</feature>
<keyword evidence="4 7" id="KW-0812">Transmembrane</keyword>
<evidence type="ECO:0000313" key="9">
    <source>
        <dbReference type="EMBL" id="RGT56477.1"/>
    </source>
</evidence>
<feature type="transmembrane region" description="Helical" evidence="7">
    <location>
        <begin position="277"/>
        <end position="300"/>
    </location>
</feature>
<evidence type="ECO:0000256" key="3">
    <source>
        <dbReference type="ARBA" id="ARBA00022475"/>
    </source>
</evidence>
<feature type="transmembrane region" description="Helical" evidence="7">
    <location>
        <begin position="312"/>
        <end position="333"/>
    </location>
</feature>
<evidence type="ECO:0000259" key="8">
    <source>
        <dbReference type="PROSITE" id="PS50928"/>
    </source>
</evidence>
<dbReference type="InterPro" id="IPR035906">
    <property type="entry name" value="MetI-like_sf"/>
</dbReference>
<dbReference type="PANTHER" id="PTHR30465:SF0">
    <property type="entry name" value="OLIGOPEPTIDE TRANSPORT SYSTEM PERMEASE PROTEIN APPB"/>
    <property type="match status" value="1"/>
</dbReference>
<name>A0A412PFV6_9FIRM</name>
<keyword evidence="6 7" id="KW-0472">Membrane</keyword>
<evidence type="ECO:0000256" key="6">
    <source>
        <dbReference type="ARBA" id="ARBA00023136"/>
    </source>
</evidence>
<evidence type="ECO:0000256" key="7">
    <source>
        <dbReference type="RuleBase" id="RU363032"/>
    </source>
</evidence>
<organism evidence="9 10">
    <name type="scientific">Solobacterium moorei</name>
    <dbReference type="NCBI Taxonomy" id="102148"/>
    <lineage>
        <taxon>Bacteria</taxon>
        <taxon>Bacillati</taxon>
        <taxon>Bacillota</taxon>
        <taxon>Erysipelotrichia</taxon>
        <taxon>Erysipelotrichales</taxon>
        <taxon>Erysipelotrichaceae</taxon>
        <taxon>Solobacterium</taxon>
    </lineage>
</organism>
<keyword evidence="5 7" id="KW-1133">Transmembrane helix</keyword>
<dbReference type="Proteomes" id="UP000284731">
    <property type="component" value="Unassembled WGS sequence"/>
</dbReference>
<dbReference type="GO" id="GO:0055085">
    <property type="term" value="P:transmembrane transport"/>
    <property type="evidence" value="ECO:0007669"/>
    <property type="project" value="InterPro"/>
</dbReference>
<dbReference type="SUPFAM" id="SSF161098">
    <property type="entry name" value="MetI-like"/>
    <property type="match status" value="1"/>
</dbReference>
<evidence type="ECO:0000313" key="10">
    <source>
        <dbReference type="Proteomes" id="UP000284731"/>
    </source>
</evidence>
<dbReference type="RefSeq" id="WP_006525073.1">
    <property type="nucleotide sequence ID" value="NZ_CABJCF010000002.1"/>
</dbReference>